<dbReference type="Proteomes" id="UP000886787">
    <property type="component" value="Unassembled WGS sequence"/>
</dbReference>
<dbReference type="InterPro" id="IPR050793">
    <property type="entry name" value="CMP-NeuNAc_synthase"/>
</dbReference>
<dbReference type="Gene3D" id="3.90.550.10">
    <property type="entry name" value="Spore Coat Polysaccharide Biosynthesis Protein SpsA, Chain A"/>
    <property type="match status" value="1"/>
</dbReference>
<keyword evidence="1" id="KW-0808">Transferase</keyword>
<dbReference type="AlphaFoldDB" id="A0A9D0ZHN5"/>
<evidence type="ECO:0000313" key="1">
    <source>
        <dbReference type="EMBL" id="HIQ80608.1"/>
    </source>
</evidence>
<keyword evidence="1" id="KW-0548">Nucleotidyltransferase</keyword>
<dbReference type="PANTHER" id="PTHR21485:SF6">
    <property type="entry name" value="N-ACYLNEURAMINATE CYTIDYLYLTRANSFERASE-RELATED"/>
    <property type="match status" value="1"/>
</dbReference>
<evidence type="ECO:0000313" key="2">
    <source>
        <dbReference type="Proteomes" id="UP000886787"/>
    </source>
</evidence>
<dbReference type="PANTHER" id="PTHR21485">
    <property type="entry name" value="HAD SUPERFAMILY MEMBERS CMAS AND KDSC"/>
    <property type="match status" value="1"/>
</dbReference>
<accession>A0A9D0ZHN5</accession>
<dbReference type="Pfam" id="PF02348">
    <property type="entry name" value="CTP_transf_3"/>
    <property type="match status" value="1"/>
</dbReference>
<reference evidence="1" key="2">
    <citation type="journal article" date="2021" name="PeerJ">
        <title>Extensive microbial diversity within the chicken gut microbiome revealed by metagenomics and culture.</title>
        <authorList>
            <person name="Gilroy R."/>
            <person name="Ravi A."/>
            <person name="Getino M."/>
            <person name="Pursley I."/>
            <person name="Horton D.L."/>
            <person name="Alikhan N.F."/>
            <person name="Baker D."/>
            <person name="Gharbi K."/>
            <person name="Hall N."/>
            <person name="Watson M."/>
            <person name="Adriaenssens E.M."/>
            <person name="Foster-Nyarko E."/>
            <person name="Jarju S."/>
            <person name="Secka A."/>
            <person name="Antonio M."/>
            <person name="Oren A."/>
            <person name="Chaudhuri R.R."/>
            <person name="La Ragione R."/>
            <person name="Hildebrand F."/>
            <person name="Pallen M.J."/>
        </authorList>
    </citation>
    <scope>NUCLEOTIDE SEQUENCE</scope>
    <source>
        <strain evidence="1">ChiSjej1B19-3389</strain>
    </source>
</reference>
<proteinExistence type="predicted"/>
<name>A0A9D0ZHN5_9FIRM</name>
<dbReference type="SUPFAM" id="SSF53448">
    <property type="entry name" value="Nucleotide-diphospho-sugar transferases"/>
    <property type="match status" value="1"/>
</dbReference>
<dbReference type="InterPro" id="IPR003329">
    <property type="entry name" value="Cytidylyl_trans"/>
</dbReference>
<reference evidence="1" key="1">
    <citation type="submission" date="2020-10" db="EMBL/GenBank/DDBJ databases">
        <authorList>
            <person name="Gilroy R."/>
        </authorList>
    </citation>
    <scope>NUCLEOTIDE SEQUENCE</scope>
    <source>
        <strain evidence="1">ChiSjej1B19-3389</strain>
    </source>
</reference>
<dbReference type="EMBL" id="DVFW01000025">
    <property type="protein sequence ID" value="HIQ80608.1"/>
    <property type="molecule type" value="Genomic_DNA"/>
</dbReference>
<sequence>MKTVAFVPVKLQNERLPGKNIKPFHHGDPLICYILRTLLKVEHLDEIYVYCSDPAIQAYLPDGVFWLARDPRLDSSSTLILDVLHAFAQDIYADIYVLAHATAPFISSTSVHMGLQAVYSGQYDSALTVRKLREFLWINGSPQYDIRQIPRTQDLEEMYAETTGLYIYRREVLTKQRRRTGDRPFLIQVSDIEACDVNEPIDFEIADMLYNRFIRRGEHR</sequence>
<comment type="caution">
    <text evidence="1">The sequence shown here is derived from an EMBL/GenBank/DDBJ whole genome shotgun (WGS) entry which is preliminary data.</text>
</comment>
<dbReference type="GO" id="GO:0008781">
    <property type="term" value="F:N-acylneuraminate cytidylyltransferase activity"/>
    <property type="evidence" value="ECO:0007669"/>
    <property type="project" value="TreeGrafter"/>
</dbReference>
<organism evidence="1 2">
    <name type="scientific">Candidatus Scatavimonas merdigallinarum</name>
    <dbReference type="NCBI Taxonomy" id="2840914"/>
    <lineage>
        <taxon>Bacteria</taxon>
        <taxon>Bacillati</taxon>
        <taxon>Bacillota</taxon>
        <taxon>Clostridia</taxon>
        <taxon>Eubacteriales</taxon>
        <taxon>Oscillospiraceae</taxon>
        <taxon>Oscillospiraceae incertae sedis</taxon>
        <taxon>Candidatus Scatavimonas</taxon>
    </lineage>
</organism>
<dbReference type="InterPro" id="IPR029044">
    <property type="entry name" value="Nucleotide-diphossugar_trans"/>
</dbReference>
<gene>
    <name evidence="1" type="ORF">IAD32_04905</name>
</gene>
<protein>
    <submittedName>
        <fullName evidence="1">Acylneuraminate cytidylyltransferase family protein</fullName>
    </submittedName>
</protein>